<feature type="domain" description="Retropepsin-like aspartic endopeptidase" evidence="1">
    <location>
        <begin position="5"/>
        <end position="140"/>
    </location>
</feature>
<proteinExistence type="predicted"/>
<name>A0ABS3Z713_9GAMM</name>
<sequence>MTETLGWREWVSLPDLGIDKIKAKVDTGARTSALHAFDVQLEETDAGKIVHFKIHPYQRDTDTVVECQAPLLDEREVRDSGGHSEMRYVIEARIVIGSDTHTAEVTLTNRDSMGFRMLIGRTTMKGRYLVDPGKSYLLRKKKRKPATAEQS</sequence>
<protein>
    <submittedName>
        <fullName evidence="2">ATP-dependent zinc protease</fullName>
    </submittedName>
</protein>
<dbReference type="GO" id="GO:0008233">
    <property type="term" value="F:peptidase activity"/>
    <property type="evidence" value="ECO:0007669"/>
    <property type="project" value="UniProtKB-KW"/>
</dbReference>
<dbReference type="PANTHER" id="PTHR38037:SF1">
    <property type="entry name" value="ATP-DEPENDENT ZINC PROTEASE DOMAIN-CONTAINING PROTEIN-RELATED"/>
    <property type="match status" value="1"/>
</dbReference>
<dbReference type="Pfam" id="PF05618">
    <property type="entry name" value="Zn_protease"/>
    <property type="match status" value="1"/>
</dbReference>
<dbReference type="SUPFAM" id="SSF50630">
    <property type="entry name" value="Acid proteases"/>
    <property type="match status" value="1"/>
</dbReference>
<evidence type="ECO:0000313" key="2">
    <source>
        <dbReference type="EMBL" id="MBP0047494.1"/>
    </source>
</evidence>
<evidence type="ECO:0000313" key="3">
    <source>
        <dbReference type="Proteomes" id="UP000810171"/>
    </source>
</evidence>
<dbReference type="PANTHER" id="PTHR38037">
    <property type="entry name" value="ZN_PROTEASE DOMAIN-CONTAINING PROTEIN"/>
    <property type="match status" value="1"/>
</dbReference>
<dbReference type="Gene3D" id="2.40.70.10">
    <property type="entry name" value="Acid Proteases"/>
    <property type="match status" value="1"/>
</dbReference>
<comment type="caution">
    <text evidence="2">The sequence shown here is derived from an EMBL/GenBank/DDBJ whole genome shotgun (WGS) entry which is preliminary data.</text>
</comment>
<dbReference type="InterPro" id="IPR008503">
    <property type="entry name" value="Asp_endopeptidase"/>
</dbReference>
<evidence type="ECO:0000259" key="1">
    <source>
        <dbReference type="Pfam" id="PF05618"/>
    </source>
</evidence>
<keyword evidence="2" id="KW-0645">Protease</keyword>
<keyword evidence="2" id="KW-0378">Hydrolase</keyword>
<dbReference type="EMBL" id="JACVEW010000002">
    <property type="protein sequence ID" value="MBP0047494.1"/>
    <property type="molecule type" value="Genomic_DNA"/>
</dbReference>
<dbReference type="InterPro" id="IPR021109">
    <property type="entry name" value="Peptidase_aspartic_dom_sf"/>
</dbReference>
<organism evidence="2 3">
    <name type="scientific">Marinobacterium alkalitolerans</name>
    <dbReference type="NCBI Taxonomy" id="1542925"/>
    <lineage>
        <taxon>Bacteria</taxon>
        <taxon>Pseudomonadati</taxon>
        <taxon>Pseudomonadota</taxon>
        <taxon>Gammaproteobacteria</taxon>
        <taxon>Oceanospirillales</taxon>
        <taxon>Oceanospirillaceae</taxon>
        <taxon>Marinobacterium</taxon>
    </lineage>
</organism>
<dbReference type="GO" id="GO:0006508">
    <property type="term" value="P:proteolysis"/>
    <property type="evidence" value="ECO:0007669"/>
    <property type="project" value="UniProtKB-KW"/>
</dbReference>
<gene>
    <name evidence="2" type="ORF">H9C73_02000</name>
</gene>
<keyword evidence="3" id="KW-1185">Reference proteome</keyword>
<dbReference type="RefSeq" id="WP_209286108.1">
    <property type="nucleotide sequence ID" value="NZ_JACVEW010000002.1"/>
</dbReference>
<accession>A0ABS3Z713</accession>
<reference evidence="2 3" key="1">
    <citation type="submission" date="2020-09" db="EMBL/GenBank/DDBJ databases">
        <authorList>
            <person name="Tanuku N.R.S."/>
        </authorList>
    </citation>
    <scope>NUCLEOTIDE SEQUENCE [LARGE SCALE GENOMIC DNA]</scope>
    <source>
        <strain evidence="2 3">AK62</strain>
    </source>
</reference>
<dbReference type="Proteomes" id="UP000810171">
    <property type="component" value="Unassembled WGS sequence"/>
</dbReference>